<protein>
    <submittedName>
        <fullName evidence="1">Glycosyltransferase</fullName>
    </submittedName>
</protein>
<dbReference type="AlphaFoldDB" id="F5Z953"/>
<dbReference type="Pfam" id="PF13692">
    <property type="entry name" value="Glyco_trans_1_4"/>
    <property type="match status" value="1"/>
</dbReference>
<sequence length="459" mass="50778">MLQGMSQGIMQVVVIGYVWPEPNSSAAGQNMLALINQFLSYGHNVTFMTAATDSIHKTDLDNIGVSSEAVALNCSSFNERIEKLSPNVVIFDRYMTEEQFSWRVKDACPSAIRILNTEDLHSLRQARHDAVKAHDNALRASKETAASPVVAHIANAAKEADYNTPLAQREIAAILRCDLTLVISRTEYALLTDYYHVPAKQLYYHPLNLATVTDKAPDFEKRTDIVTIGNFRHAPNWDAVLQLKQTVWPAIRKVLPQANLHIYGAYPPKKATQLHNPKTGFYVDGWAENAHDVIANAKLLIAPLRFGAGIKGKILEAMRCGTPTLTTWVGAEGIAEEMSPITPFAVSSSLKSTEATENSATQPAWGGAICDTAEDFAKHAARLYNSEESWSLASKLGLTLYHGFENDSESETLAERVAIIASDVNDHRKTLFLQGLLWHQTLNASKYMSQWIEAKNQNL</sequence>
<dbReference type="eggNOG" id="COG0438">
    <property type="taxonomic scope" value="Bacteria"/>
</dbReference>
<accession>F5Z953</accession>
<evidence type="ECO:0000313" key="1">
    <source>
        <dbReference type="EMBL" id="AEF03596.1"/>
    </source>
</evidence>
<proteinExistence type="predicted"/>
<dbReference type="EMBL" id="CP002339">
    <property type="protein sequence ID" value="AEF03596.1"/>
    <property type="molecule type" value="Genomic_DNA"/>
</dbReference>
<name>F5Z953_ALTNA</name>
<dbReference type="HOGENOM" id="CLU_028014_2_1_6"/>
<dbReference type="KEGG" id="alt:ambt_10360"/>
<dbReference type="GO" id="GO:0016740">
    <property type="term" value="F:transferase activity"/>
    <property type="evidence" value="ECO:0007669"/>
    <property type="project" value="UniProtKB-KW"/>
</dbReference>
<dbReference type="SUPFAM" id="SSF53756">
    <property type="entry name" value="UDP-Glycosyltransferase/glycogen phosphorylase"/>
    <property type="match status" value="1"/>
</dbReference>
<dbReference type="RefSeq" id="WP_013784531.1">
    <property type="nucleotide sequence ID" value="NC_015554.1"/>
</dbReference>
<dbReference type="Proteomes" id="UP000000683">
    <property type="component" value="Chromosome"/>
</dbReference>
<organism evidence="1 2">
    <name type="scientific">Alteromonas naphthalenivorans</name>
    <dbReference type="NCBI Taxonomy" id="715451"/>
    <lineage>
        <taxon>Bacteria</taxon>
        <taxon>Pseudomonadati</taxon>
        <taxon>Pseudomonadota</taxon>
        <taxon>Gammaproteobacteria</taxon>
        <taxon>Alteromonadales</taxon>
        <taxon>Alteromonadaceae</taxon>
        <taxon>Alteromonas/Salinimonas group</taxon>
        <taxon>Alteromonas</taxon>
    </lineage>
</organism>
<keyword evidence="2" id="KW-1185">Reference proteome</keyword>
<reference evidence="1 2" key="1">
    <citation type="journal article" date="2011" name="J. Bacteriol.">
        <title>Complete genome sequence of the polycyclic aromatic hydrocarbon-degrading bacterium Alteromonas sp. strain SN2.</title>
        <authorList>
            <person name="Jin H.M."/>
            <person name="Jeong H."/>
            <person name="Moon E.J."/>
            <person name="Math R.K."/>
            <person name="Lee K."/>
            <person name="Kim H.J."/>
            <person name="Jeon C.O."/>
            <person name="Oh T.K."/>
            <person name="Kim J.F."/>
        </authorList>
    </citation>
    <scope>NUCLEOTIDE SEQUENCE [LARGE SCALE GENOMIC DNA]</scope>
    <source>
        <strain evidence="2">JCM 17741 / KACC 18427 / KCTC 11700BP / SN2</strain>
    </source>
</reference>
<evidence type="ECO:0000313" key="2">
    <source>
        <dbReference type="Proteomes" id="UP000000683"/>
    </source>
</evidence>
<gene>
    <name evidence="1" type="ordered locus">ambt_10360</name>
</gene>
<dbReference type="Gene3D" id="3.40.50.2000">
    <property type="entry name" value="Glycogen Phosphorylase B"/>
    <property type="match status" value="1"/>
</dbReference>